<gene>
    <name evidence="6" type="ORF">VIBC2010_03035</name>
</gene>
<dbReference type="SMART" id="SM00267">
    <property type="entry name" value="GGDEF"/>
    <property type="match status" value="1"/>
</dbReference>
<keyword evidence="7" id="KW-1185">Reference proteome</keyword>
<name>E3BIA3_9VIBR</name>
<feature type="domain" description="EAL" evidence="4">
    <location>
        <begin position="788"/>
        <end position="1042"/>
    </location>
</feature>
<comment type="caution">
    <text evidence="6">The sequence shown here is derived from an EMBL/GenBank/DDBJ whole genome shotgun (WGS) entry which is preliminary data.</text>
</comment>
<evidence type="ECO:0000313" key="6">
    <source>
        <dbReference type="EMBL" id="EFP97231.1"/>
    </source>
</evidence>
<evidence type="ECO:0000259" key="4">
    <source>
        <dbReference type="PROSITE" id="PS50883"/>
    </source>
</evidence>
<evidence type="ECO:0000256" key="1">
    <source>
        <dbReference type="SAM" id="Phobius"/>
    </source>
</evidence>
<evidence type="ECO:0000259" key="3">
    <source>
        <dbReference type="PROSITE" id="PS50112"/>
    </source>
</evidence>
<dbReference type="NCBIfam" id="TIGR00254">
    <property type="entry name" value="GGDEF"/>
    <property type="match status" value="1"/>
</dbReference>
<dbReference type="Pfam" id="PF04392">
    <property type="entry name" value="ABC_sub_bind"/>
    <property type="match status" value="1"/>
</dbReference>
<evidence type="ECO:0000259" key="5">
    <source>
        <dbReference type="PROSITE" id="PS50887"/>
    </source>
</evidence>
<dbReference type="InterPro" id="IPR000160">
    <property type="entry name" value="GGDEF_dom"/>
</dbReference>
<organism evidence="6 7">
    <name type="scientific">Vibrio caribbeanicus ATCC BAA-2122</name>
    <dbReference type="NCBI Taxonomy" id="796620"/>
    <lineage>
        <taxon>Bacteria</taxon>
        <taxon>Pseudomonadati</taxon>
        <taxon>Pseudomonadota</taxon>
        <taxon>Gammaproteobacteria</taxon>
        <taxon>Vibrionales</taxon>
        <taxon>Vibrionaceae</taxon>
        <taxon>Vibrio</taxon>
    </lineage>
</organism>
<dbReference type="PROSITE" id="PS50883">
    <property type="entry name" value="EAL"/>
    <property type="match status" value="1"/>
</dbReference>
<dbReference type="Pfam" id="PF13426">
    <property type="entry name" value="PAS_9"/>
    <property type="match status" value="1"/>
</dbReference>
<protein>
    <submittedName>
        <fullName evidence="6">Sensory box/GGDEF family protein</fullName>
    </submittedName>
</protein>
<dbReference type="InterPro" id="IPR052155">
    <property type="entry name" value="Biofilm_reg_signaling"/>
</dbReference>
<dbReference type="Gene3D" id="3.40.50.2300">
    <property type="match status" value="2"/>
</dbReference>
<feature type="domain" description="GGDEF" evidence="5">
    <location>
        <begin position="644"/>
        <end position="777"/>
    </location>
</feature>
<keyword evidence="1" id="KW-0812">Transmembrane</keyword>
<dbReference type="InterPro" id="IPR007487">
    <property type="entry name" value="ABC_transpt-TYRBP-like"/>
</dbReference>
<dbReference type="InterPro" id="IPR000014">
    <property type="entry name" value="PAS"/>
</dbReference>
<dbReference type="CDD" id="cd01949">
    <property type="entry name" value="GGDEF"/>
    <property type="match status" value="1"/>
</dbReference>
<dbReference type="AlphaFoldDB" id="E3BIA3"/>
<feature type="domain" description="PAS" evidence="3">
    <location>
        <begin position="490"/>
        <end position="545"/>
    </location>
</feature>
<dbReference type="SMART" id="SM00091">
    <property type="entry name" value="PAS"/>
    <property type="match status" value="2"/>
</dbReference>
<accession>E3BIA3</accession>
<feature type="chain" id="PRO_5003166478" evidence="2">
    <location>
        <begin position="19"/>
        <end position="1042"/>
    </location>
</feature>
<reference evidence="6 7" key="1">
    <citation type="journal article" date="2012" name="Int. J. Syst. Evol. Microbiol.">
        <title>Vibrio caribbeanicus sp. nov., isolated from the marine sponge Scleritoderma cyanea.</title>
        <authorList>
            <person name="Hoffmann M."/>
            <person name="Monday S.R."/>
            <person name="Allard M.W."/>
            <person name="Strain E.A."/>
            <person name="Whittaker P."/>
            <person name="Naum M."/>
            <person name="McCarthy P.J."/>
            <person name="Lopez J.V."/>
            <person name="Fischer M."/>
            <person name="Brown E.W."/>
        </authorList>
    </citation>
    <scope>NUCLEOTIDE SEQUENCE [LARGE SCALE GENOMIC DNA]</scope>
    <source>
        <strain evidence="6 7">ATCC BAA-2122</strain>
    </source>
</reference>
<dbReference type="EMBL" id="AEIU01000061">
    <property type="protein sequence ID" value="EFP97231.1"/>
    <property type="molecule type" value="Genomic_DNA"/>
</dbReference>
<dbReference type="CDD" id="cd00130">
    <property type="entry name" value="PAS"/>
    <property type="match status" value="1"/>
</dbReference>
<dbReference type="RefSeq" id="WP_009600735.1">
    <property type="nucleotide sequence ID" value="NZ_AEIU01000061.1"/>
</dbReference>
<dbReference type="PROSITE" id="PS50112">
    <property type="entry name" value="PAS"/>
    <property type="match status" value="1"/>
</dbReference>
<dbReference type="eggNOG" id="COG2984">
    <property type="taxonomic scope" value="Bacteria"/>
</dbReference>
<keyword evidence="1" id="KW-0472">Membrane</keyword>
<dbReference type="PANTHER" id="PTHR44757">
    <property type="entry name" value="DIGUANYLATE CYCLASE DGCP"/>
    <property type="match status" value="1"/>
</dbReference>
<dbReference type="InterPro" id="IPR001633">
    <property type="entry name" value="EAL_dom"/>
</dbReference>
<dbReference type="SMART" id="SM00052">
    <property type="entry name" value="EAL"/>
    <property type="match status" value="1"/>
</dbReference>
<dbReference type="Gene3D" id="3.30.450.20">
    <property type="entry name" value="PAS domain"/>
    <property type="match status" value="2"/>
</dbReference>
<dbReference type="InterPro" id="IPR029787">
    <property type="entry name" value="Nucleotide_cyclase"/>
</dbReference>
<dbReference type="InterPro" id="IPR035919">
    <property type="entry name" value="EAL_sf"/>
</dbReference>
<dbReference type="Pfam" id="PF00563">
    <property type="entry name" value="EAL"/>
    <property type="match status" value="1"/>
</dbReference>
<dbReference type="InterPro" id="IPR035965">
    <property type="entry name" value="PAS-like_dom_sf"/>
</dbReference>
<dbReference type="PANTHER" id="PTHR44757:SF4">
    <property type="entry name" value="DIGUANYLATE CYCLASE DGCE-RELATED"/>
    <property type="match status" value="1"/>
</dbReference>
<sequence>MRFCCLLFGLIVTLSVRATEQEVLVIHSYHQGFFWTDDFQFGFSQEIEDTNISTRVLYLDTKRFQDKAYFEQLIQLYKTRFLQEQYRAIVVSDNNALMLMNHLSDVVGTTPIIFGGINDYQPYLHDRINATGVIEEHDIKGNIALIERLQPSVESIYMISDHSNSGAAVRSQVGRFLVDNPEYQNKLVSFIPNDINQLIEFLEGLNQKSSVLFWLYTRDRQGLLVGKHQDWVRINQVTKAPLYIVHDLGLGYGTVGGVIYSGRQHGQQTARVLLEVLNNPRDSLPSVEKGLPELKLDYQAIMKWGLGIEEELSSFIFNRPLPFSQRYERELKLATSLATFFTVVILILFYYLNRIRKSELLNRESQTLLELVFDQSYQFIGVLNHQGCVVSTNRKLNDLIYSQHVNPELPLWEHPNWDDSFAQHLRHFLSRDTDEIAYQFEAEFWHAEQGALVLEISLKNFYLLNHHRQCLLEARDITSRKITEERLYQREANLSHYYDKQPVMMVTLDDRDRIQQVNQFAEQLLGYRLDSILGHKLNQFYVQEDTLLPRQVLLQPSGSMTGVWRREVEYRHSDGHILWIRENIKPLIETGHLLIVGEDITETKHLSEQLQYQAQHDVLTGTYGRNYFEKLLDEALKEVAACTRVHAMLYLDLDQLKILNDTAGHEAGDAAIVFCSDLLYQVLPKSATLARMGGDEFAILLKDCSAPDAKKIANLIIDSLGQTPFVWQGIQCHLRCSIGIRLIDHTADSPQMVHAQADTACQVAKDEGRGRFSLYCYGDRELRRREEQMESVALVNNAIANQRVELFAQRIQSLSTKGDGLYFEILARLRNAQGEYLSPSIFMPATERYNIAHLLDKEVVNKAVNWLEAHAALVEKLTLCSINLSGHSIGNQQFIEFLVDKLTHTSIPCEKICFEVTETAAISNSDRAHQLFQRLRALGCSFALDDFGSGLSSFGYLKTLPVDIVKIDGIFVRDMDTNDVDQLMVRSIHKLAKQMGKKTVAEFVENRQVMDILSEIGVDYAQGYAIGRPKPLVELETECDYG</sequence>
<evidence type="ECO:0000313" key="7">
    <source>
        <dbReference type="Proteomes" id="UP000002943"/>
    </source>
</evidence>
<keyword evidence="1" id="KW-1133">Transmembrane helix</keyword>
<dbReference type="SUPFAM" id="SSF141868">
    <property type="entry name" value="EAL domain-like"/>
    <property type="match status" value="1"/>
</dbReference>
<dbReference type="CDD" id="cd01948">
    <property type="entry name" value="EAL"/>
    <property type="match status" value="1"/>
</dbReference>
<feature type="signal peptide" evidence="2">
    <location>
        <begin position="1"/>
        <end position="18"/>
    </location>
</feature>
<dbReference type="SUPFAM" id="SSF55073">
    <property type="entry name" value="Nucleotide cyclase"/>
    <property type="match status" value="1"/>
</dbReference>
<dbReference type="Gene3D" id="3.20.20.450">
    <property type="entry name" value="EAL domain"/>
    <property type="match status" value="1"/>
</dbReference>
<dbReference type="InterPro" id="IPR043128">
    <property type="entry name" value="Rev_trsase/Diguanyl_cyclase"/>
</dbReference>
<feature type="transmembrane region" description="Helical" evidence="1">
    <location>
        <begin position="333"/>
        <end position="353"/>
    </location>
</feature>
<dbReference type="SUPFAM" id="SSF55785">
    <property type="entry name" value="PYP-like sensor domain (PAS domain)"/>
    <property type="match status" value="2"/>
</dbReference>
<dbReference type="Gene3D" id="3.30.70.270">
    <property type="match status" value="1"/>
</dbReference>
<dbReference type="PROSITE" id="PS50887">
    <property type="entry name" value="GGDEF"/>
    <property type="match status" value="1"/>
</dbReference>
<dbReference type="Pfam" id="PF00990">
    <property type="entry name" value="GGDEF"/>
    <property type="match status" value="1"/>
</dbReference>
<dbReference type="STRING" id="796620.VIBC2010_03035"/>
<keyword evidence="2" id="KW-0732">Signal</keyword>
<proteinExistence type="predicted"/>
<evidence type="ECO:0000256" key="2">
    <source>
        <dbReference type="SAM" id="SignalP"/>
    </source>
</evidence>
<dbReference type="NCBIfam" id="TIGR00229">
    <property type="entry name" value="sensory_box"/>
    <property type="match status" value="1"/>
</dbReference>
<dbReference type="Proteomes" id="UP000002943">
    <property type="component" value="Unassembled WGS sequence"/>
</dbReference>
<dbReference type="eggNOG" id="COG5001">
    <property type="taxonomic scope" value="Bacteria"/>
</dbReference>